<dbReference type="InterPro" id="IPR020901">
    <property type="entry name" value="Prtase_inh_Kunz-CS"/>
</dbReference>
<dbReference type="PROSITE" id="PS00280">
    <property type="entry name" value="BPTI_KUNITZ_1"/>
    <property type="match status" value="1"/>
</dbReference>
<dbReference type="Pfam" id="PF00014">
    <property type="entry name" value="Kunitz_BPTI"/>
    <property type="match status" value="1"/>
</dbReference>
<dbReference type="PANTHER" id="PTHR10083">
    <property type="entry name" value="KUNITZ-TYPE PROTEASE INHIBITOR-RELATED"/>
    <property type="match status" value="1"/>
</dbReference>
<keyword evidence="7" id="KW-1185">Reference proteome</keyword>
<feature type="domain" description="BPTI/Kunitz inhibitor" evidence="5">
    <location>
        <begin position="42"/>
        <end position="95"/>
    </location>
</feature>
<dbReference type="AlphaFoldDB" id="A0A5E4QSP2"/>
<accession>A0A5E4QSP2</accession>
<dbReference type="EMBL" id="FZQP02004912">
    <property type="protein sequence ID" value="VVD00716.1"/>
    <property type="molecule type" value="Genomic_DNA"/>
</dbReference>
<dbReference type="PANTHER" id="PTHR10083:SF374">
    <property type="entry name" value="BPTI_KUNITZ INHIBITOR DOMAIN-CONTAINING PROTEIN"/>
    <property type="match status" value="1"/>
</dbReference>
<dbReference type="Proteomes" id="UP000324832">
    <property type="component" value="Unassembled WGS sequence"/>
</dbReference>
<evidence type="ECO:0000256" key="2">
    <source>
        <dbReference type="ARBA" id="ARBA00022900"/>
    </source>
</evidence>
<dbReference type="InterPro" id="IPR036880">
    <property type="entry name" value="Kunitz_BPTI_sf"/>
</dbReference>
<dbReference type="PROSITE" id="PS50279">
    <property type="entry name" value="BPTI_KUNITZ_2"/>
    <property type="match status" value="2"/>
</dbReference>
<keyword evidence="1" id="KW-0646">Protease inhibitor</keyword>
<gene>
    <name evidence="6" type="ORF">LSINAPIS_LOCUS11297</name>
</gene>
<evidence type="ECO:0000256" key="4">
    <source>
        <dbReference type="SAM" id="SignalP"/>
    </source>
</evidence>
<keyword evidence="3" id="KW-1015">Disulfide bond</keyword>
<evidence type="ECO:0000256" key="1">
    <source>
        <dbReference type="ARBA" id="ARBA00022690"/>
    </source>
</evidence>
<protein>
    <recommendedName>
        <fullName evidence="5">BPTI/Kunitz inhibitor domain-containing protein</fullName>
    </recommendedName>
</protein>
<organism evidence="6 7">
    <name type="scientific">Leptidea sinapis</name>
    <dbReference type="NCBI Taxonomy" id="189913"/>
    <lineage>
        <taxon>Eukaryota</taxon>
        <taxon>Metazoa</taxon>
        <taxon>Ecdysozoa</taxon>
        <taxon>Arthropoda</taxon>
        <taxon>Hexapoda</taxon>
        <taxon>Insecta</taxon>
        <taxon>Pterygota</taxon>
        <taxon>Neoptera</taxon>
        <taxon>Endopterygota</taxon>
        <taxon>Lepidoptera</taxon>
        <taxon>Glossata</taxon>
        <taxon>Ditrysia</taxon>
        <taxon>Papilionoidea</taxon>
        <taxon>Pieridae</taxon>
        <taxon>Dismorphiinae</taxon>
        <taxon>Leptidea</taxon>
    </lineage>
</organism>
<proteinExistence type="predicted"/>
<dbReference type="InterPro" id="IPR050098">
    <property type="entry name" value="TFPI/VKTCI-like"/>
</dbReference>
<evidence type="ECO:0000313" key="6">
    <source>
        <dbReference type="EMBL" id="VVD00716.1"/>
    </source>
</evidence>
<evidence type="ECO:0000313" key="7">
    <source>
        <dbReference type="Proteomes" id="UP000324832"/>
    </source>
</evidence>
<feature type="domain" description="BPTI/Kunitz inhibitor" evidence="5">
    <location>
        <begin position="113"/>
        <end position="163"/>
    </location>
</feature>
<dbReference type="GO" id="GO:0004867">
    <property type="term" value="F:serine-type endopeptidase inhibitor activity"/>
    <property type="evidence" value="ECO:0007669"/>
    <property type="project" value="UniProtKB-KW"/>
</dbReference>
<dbReference type="SUPFAM" id="SSF57362">
    <property type="entry name" value="BPTI-like"/>
    <property type="match status" value="2"/>
</dbReference>
<evidence type="ECO:0000256" key="3">
    <source>
        <dbReference type="ARBA" id="ARBA00023157"/>
    </source>
</evidence>
<evidence type="ECO:0000259" key="5">
    <source>
        <dbReference type="PROSITE" id="PS50279"/>
    </source>
</evidence>
<sequence length="169" mass="19272">MLLLLYCTIFLFTFVTSVIVNTTETNSQGGIVKLQLDRIIECHLQPNGYNCDNKGKFTPVFYYDVLLEDCKTKYVGDCAHQYNSFSTLRACQSNCRDASRKEMKGNLTASVFCRLQPDFGQCNGYHPMFYFDLTLRTCRGFSYSGCGGNINRFPTHQDCVTTCLSKIEY</sequence>
<name>A0A5E4QSP2_9NEOP</name>
<feature type="signal peptide" evidence="4">
    <location>
        <begin position="1"/>
        <end position="17"/>
    </location>
</feature>
<dbReference type="CDD" id="cd00109">
    <property type="entry name" value="Kunitz-type"/>
    <property type="match status" value="1"/>
</dbReference>
<dbReference type="FunFam" id="4.10.410.10:FF:000020">
    <property type="entry name" value="Collagen, type VI, alpha 3"/>
    <property type="match status" value="1"/>
</dbReference>
<feature type="chain" id="PRO_5022936086" description="BPTI/Kunitz inhibitor domain-containing protein" evidence="4">
    <location>
        <begin position="18"/>
        <end position="169"/>
    </location>
</feature>
<reference evidence="6 7" key="1">
    <citation type="submission" date="2017-07" db="EMBL/GenBank/DDBJ databases">
        <authorList>
            <person name="Talla V."/>
            <person name="Backstrom N."/>
        </authorList>
    </citation>
    <scope>NUCLEOTIDE SEQUENCE [LARGE SCALE GENOMIC DNA]</scope>
</reference>
<keyword evidence="4" id="KW-0732">Signal</keyword>
<dbReference type="SMART" id="SM00131">
    <property type="entry name" value="KU"/>
    <property type="match status" value="2"/>
</dbReference>
<dbReference type="Gene3D" id="4.10.410.10">
    <property type="entry name" value="Pancreatic trypsin inhibitor Kunitz domain"/>
    <property type="match status" value="2"/>
</dbReference>
<keyword evidence="2" id="KW-0722">Serine protease inhibitor</keyword>
<dbReference type="PRINTS" id="PR00759">
    <property type="entry name" value="BASICPTASE"/>
</dbReference>
<dbReference type="InterPro" id="IPR002223">
    <property type="entry name" value="Kunitz_BPTI"/>
</dbReference>